<evidence type="ECO:0000256" key="5">
    <source>
        <dbReference type="ARBA" id="ARBA00022989"/>
    </source>
</evidence>
<dbReference type="GO" id="GO:0000041">
    <property type="term" value="P:transition metal ion transport"/>
    <property type="evidence" value="ECO:0007669"/>
    <property type="project" value="InterPro"/>
</dbReference>
<keyword evidence="5 7" id="KW-1133">Transmembrane helix</keyword>
<evidence type="ECO:0000256" key="1">
    <source>
        <dbReference type="ARBA" id="ARBA00004651"/>
    </source>
</evidence>
<proteinExistence type="predicted"/>
<dbReference type="RefSeq" id="WP_067377801.1">
    <property type="nucleotide sequence ID" value="NZ_CP015839.1"/>
</dbReference>
<comment type="subcellular location">
    <subcellularLocation>
        <location evidence="1">Cell membrane</location>
        <topology evidence="1">Multi-pass membrane protein</topology>
    </subcellularLocation>
</comment>
<dbReference type="Proteomes" id="UP000078070">
    <property type="component" value="Chromosome"/>
</dbReference>
<evidence type="ECO:0000256" key="6">
    <source>
        <dbReference type="ARBA" id="ARBA00023136"/>
    </source>
</evidence>
<gene>
    <name evidence="8" type="ORF">A8C75_02790</name>
</gene>
<feature type="transmembrane region" description="Helical" evidence="7">
    <location>
        <begin position="71"/>
        <end position="102"/>
    </location>
</feature>
<feature type="transmembrane region" description="Helical" evidence="7">
    <location>
        <begin position="7"/>
        <end position="29"/>
    </location>
</feature>
<feature type="transmembrane region" description="Helical" evidence="7">
    <location>
        <begin position="108"/>
        <end position="127"/>
    </location>
</feature>
<evidence type="ECO:0000256" key="4">
    <source>
        <dbReference type="ARBA" id="ARBA00022692"/>
    </source>
</evidence>
<keyword evidence="2" id="KW-0813">Transport</keyword>
<keyword evidence="6 7" id="KW-0472">Membrane</keyword>
<organism evidence="8 9">
    <name type="scientific">Marinobacterium aestuarii</name>
    <dbReference type="NCBI Taxonomy" id="1821621"/>
    <lineage>
        <taxon>Bacteria</taxon>
        <taxon>Pseudomonadati</taxon>
        <taxon>Pseudomonadota</taxon>
        <taxon>Gammaproteobacteria</taxon>
        <taxon>Oceanospirillales</taxon>
        <taxon>Oceanospirillaceae</taxon>
        <taxon>Marinobacterium</taxon>
    </lineage>
</organism>
<dbReference type="GO" id="GO:0005886">
    <property type="term" value="C:plasma membrane"/>
    <property type="evidence" value="ECO:0007669"/>
    <property type="project" value="UniProtKB-SubCell"/>
</dbReference>
<keyword evidence="4 7" id="KW-0812">Transmembrane</keyword>
<feature type="transmembrane region" description="Helical" evidence="7">
    <location>
        <begin position="41"/>
        <end position="59"/>
    </location>
</feature>
<dbReference type="AlphaFoldDB" id="A0A1A9EUP2"/>
<dbReference type="OrthoDB" id="5297929at2"/>
<dbReference type="STRING" id="1821621.A8C75_02790"/>
<evidence type="ECO:0000256" key="7">
    <source>
        <dbReference type="SAM" id="Phobius"/>
    </source>
</evidence>
<sequence length="222" mass="24686">MSIIDGLLTGAAPLWFHALFVLFLLLALWRLPWGVLLGNRRLQHLFFGSTVALTLLWTLRAGISPGLGIHFLGMTTLTLMFGWDLAIISATLALLGVTWVGLESWQGFGFNGICTILLPALASLGILRLVEARLAKNFFVYLFCCAFLGAAVAVALAGLAAALLLWWLEVYPWDRISQEYVMLLPLIMFPEGLLNGILMTGMMVFYPDWIRSFNARTYIDDQ</sequence>
<dbReference type="Pfam" id="PF01891">
    <property type="entry name" value="CbiM"/>
    <property type="match status" value="1"/>
</dbReference>
<feature type="transmembrane region" description="Helical" evidence="7">
    <location>
        <begin position="180"/>
        <end position="206"/>
    </location>
</feature>
<dbReference type="EMBL" id="CP015839">
    <property type="protein sequence ID" value="ANG61502.1"/>
    <property type="molecule type" value="Genomic_DNA"/>
</dbReference>
<name>A0A1A9EUP2_9GAMM</name>
<evidence type="ECO:0000256" key="2">
    <source>
        <dbReference type="ARBA" id="ARBA00022448"/>
    </source>
</evidence>
<dbReference type="InterPro" id="IPR002751">
    <property type="entry name" value="CbiM/NikMN"/>
</dbReference>
<feature type="transmembrane region" description="Helical" evidence="7">
    <location>
        <begin position="139"/>
        <end position="168"/>
    </location>
</feature>
<keyword evidence="3" id="KW-1003">Cell membrane</keyword>
<evidence type="ECO:0000313" key="8">
    <source>
        <dbReference type="EMBL" id="ANG61502.1"/>
    </source>
</evidence>
<evidence type="ECO:0000256" key="3">
    <source>
        <dbReference type="ARBA" id="ARBA00022475"/>
    </source>
</evidence>
<dbReference type="Gene3D" id="1.10.1760.20">
    <property type="match status" value="1"/>
</dbReference>
<reference evidence="8 9" key="2">
    <citation type="journal article" date="2018" name="Int. J. Syst. Evol. Microbiol.">
        <title>Marinobacterium aestuarii sp. nov., a benzene-degrading marine bacterium isolated from estuary sediment.</title>
        <authorList>
            <person name="Bae S.S."/>
            <person name="Jung J."/>
            <person name="Chung D."/>
            <person name="Baek K."/>
        </authorList>
    </citation>
    <scope>NUCLEOTIDE SEQUENCE [LARGE SCALE GENOMIC DNA]</scope>
    <source>
        <strain evidence="8 9">ST58-10</strain>
    </source>
</reference>
<dbReference type="KEGG" id="mars:A8C75_02790"/>
<evidence type="ECO:0008006" key="10">
    <source>
        <dbReference type="Google" id="ProtNLM"/>
    </source>
</evidence>
<keyword evidence="9" id="KW-1185">Reference proteome</keyword>
<reference evidence="9" key="1">
    <citation type="submission" date="2016-05" db="EMBL/GenBank/DDBJ databases">
        <authorList>
            <person name="Baek K."/>
            <person name="Yang S.-J."/>
        </authorList>
    </citation>
    <scope>NUCLEOTIDE SEQUENCE [LARGE SCALE GENOMIC DNA]</scope>
    <source>
        <strain evidence="9">ST58-10</strain>
    </source>
</reference>
<accession>A0A1A9EUP2</accession>
<evidence type="ECO:0000313" key="9">
    <source>
        <dbReference type="Proteomes" id="UP000078070"/>
    </source>
</evidence>
<protein>
    <recommendedName>
        <fullName evidence="10">Molecular chaperone DnaJ</fullName>
    </recommendedName>
</protein>